<dbReference type="Pfam" id="PF15307">
    <property type="entry name" value="SPACA7"/>
    <property type="match status" value="1"/>
</dbReference>
<dbReference type="InterPro" id="IPR029301">
    <property type="entry name" value="SPACA7"/>
</dbReference>
<reference evidence="2" key="2">
    <citation type="submission" date="2025-08" db="UniProtKB">
        <authorList>
            <consortium name="Ensembl"/>
        </authorList>
    </citation>
    <scope>IDENTIFICATION</scope>
</reference>
<reference evidence="2" key="3">
    <citation type="submission" date="2025-09" db="UniProtKB">
        <authorList>
            <consortium name="Ensembl"/>
        </authorList>
    </citation>
    <scope>IDENTIFICATION</scope>
</reference>
<dbReference type="AlphaFoldDB" id="A0A7N5KN21"/>
<evidence type="ECO:0000313" key="3">
    <source>
        <dbReference type="Proteomes" id="UP000008912"/>
    </source>
</evidence>
<feature type="region of interest" description="Disordered" evidence="1">
    <location>
        <begin position="121"/>
        <end position="145"/>
    </location>
</feature>
<dbReference type="Proteomes" id="UP000008912">
    <property type="component" value="Unassembled WGS sequence"/>
</dbReference>
<evidence type="ECO:0000313" key="2">
    <source>
        <dbReference type="Ensembl" id="ENSAMEP00000042708.1"/>
    </source>
</evidence>
<dbReference type="InParanoid" id="A0A7N5KN21"/>
<evidence type="ECO:0000256" key="1">
    <source>
        <dbReference type="SAM" id="MobiDB-lite"/>
    </source>
</evidence>
<dbReference type="KEGG" id="aml:109490457"/>
<protein>
    <submittedName>
        <fullName evidence="2">Sperm acrosome-associated protein 7</fullName>
    </submittedName>
</protein>
<gene>
    <name evidence="2" type="primary">LOC109490457</name>
</gene>
<dbReference type="Ensembl" id="ENSAMET00000025972.1">
    <property type="protein sequence ID" value="ENSAMEP00000042708.1"/>
    <property type="gene ID" value="ENSAMEG00000023553.1"/>
</dbReference>
<dbReference type="GeneTree" id="ENSGT00390000018090"/>
<dbReference type="RefSeq" id="XP_019660843.2">
    <property type="nucleotide sequence ID" value="XM_019805284.2"/>
</dbReference>
<accession>A0A7N5KN21</accession>
<organism evidence="2 3">
    <name type="scientific">Ailuropoda melanoleuca</name>
    <name type="common">Giant panda</name>
    <dbReference type="NCBI Taxonomy" id="9646"/>
    <lineage>
        <taxon>Eukaryota</taxon>
        <taxon>Metazoa</taxon>
        <taxon>Chordata</taxon>
        <taxon>Craniata</taxon>
        <taxon>Vertebrata</taxon>
        <taxon>Euteleostomi</taxon>
        <taxon>Mammalia</taxon>
        <taxon>Eutheria</taxon>
        <taxon>Laurasiatheria</taxon>
        <taxon>Carnivora</taxon>
        <taxon>Caniformia</taxon>
        <taxon>Ursidae</taxon>
        <taxon>Ailuropoda</taxon>
    </lineage>
</organism>
<keyword evidence="3" id="KW-1185">Reference proteome</keyword>
<proteinExistence type="predicted"/>
<reference evidence="2 3" key="1">
    <citation type="journal article" date="2010" name="Nature">
        <title>The sequence and de novo assembly of the giant panda genome.</title>
        <authorList>
            <person name="Li R."/>
            <person name="Fan W."/>
            <person name="Tian G."/>
            <person name="Zhu H."/>
            <person name="He L."/>
            <person name="Cai J."/>
            <person name="Huang Q."/>
            <person name="Cai Q."/>
            <person name="Li B."/>
            <person name="Bai Y."/>
            <person name="Zhang Z."/>
            <person name="Zhang Y."/>
            <person name="Wang W."/>
            <person name="Li J."/>
            <person name="Wei F."/>
            <person name="Li H."/>
            <person name="Jian M."/>
            <person name="Li J."/>
            <person name="Zhang Z."/>
            <person name="Nielsen R."/>
            <person name="Li D."/>
            <person name="Gu W."/>
            <person name="Yang Z."/>
            <person name="Xuan Z."/>
            <person name="Ryder O.A."/>
            <person name="Leung F.C."/>
            <person name="Zhou Y."/>
            <person name="Cao J."/>
            <person name="Sun X."/>
            <person name="Fu Y."/>
            <person name="Fang X."/>
            <person name="Guo X."/>
            <person name="Wang B."/>
            <person name="Hou R."/>
            <person name="Shen F."/>
            <person name="Mu B."/>
            <person name="Ni P."/>
            <person name="Lin R."/>
            <person name="Qian W."/>
            <person name="Wang G."/>
            <person name="Yu C."/>
            <person name="Nie W."/>
            <person name="Wang J."/>
            <person name="Wu Z."/>
            <person name="Liang H."/>
            <person name="Min J."/>
            <person name="Wu Q."/>
            <person name="Cheng S."/>
            <person name="Ruan J."/>
            <person name="Wang M."/>
            <person name="Shi Z."/>
            <person name="Wen M."/>
            <person name="Liu B."/>
            <person name="Ren X."/>
            <person name="Zheng H."/>
            <person name="Dong D."/>
            <person name="Cook K."/>
            <person name="Shan G."/>
            <person name="Zhang H."/>
            <person name="Kosiol C."/>
            <person name="Xie X."/>
            <person name="Lu Z."/>
            <person name="Zheng H."/>
            <person name="Li Y."/>
            <person name="Steiner C.C."/>
            <person name="Lam T.T."/>
            <person name="Lin S."/>
            <person name="Zhang Q."/>
            <person name="Li G."/>
            <person name="Tian J."/>
            <person name="Gong T."/>
            <person name="Liu H."/>
            <person name="Zhang D."/>
            <person name="Fang L."/>
            <person name="Ye C."/>
            <person name="Zhang J."/>
            <person name="Hu W."/>
            <person name="Xu A."/>
            <person name="Ren Y."/>
            <person name="Zhang G."/>
            <person name="Bruford M.W."/>
            <person name="Li Q."/>
            <person name="Ma L."/>
            <person name="Guo Y."/>
            <person name="An N."/>
            <person name="Hu Y."/>
            <person name="Zheng Y."/>
            <person name="Shi Y."/>
            <person name="Li Z."/>
            <person name="Liu Q."/>
            <person name="Chen Y."/>
            <person name="Zhao J."/>
            <person name="Qu N."/>
            <person name="Zhao S."/>
            <person name="Tian F."/>
            <person name="Wang X."/>
            <person name="Wang H."/>
            <person name="Xu L."/>
            <person name="Liu X."/>
            <person name="Vinar T."/>
            <person name="Wang Y."/>
            <person name="Lam T.W."/>
            <person name="Yiu S.M."/>
            <person name="Liu S."/>
            <person name="Zhang H."/>
            <person name="Li D."/>
            <person name="Huang Y."/>
            <person name="Wang X."/>
            <person name="Yang G."/>
            <person name="Jiang Z."/>
            <person name="Wang J."/>
            <person name="Qin N."/>
            <person name="Li L."/>
            <person name="Li J."/>
            <person name="Bolund L."/>
            <person name="Kristiansen K."/>
            <person name="Wong G.K."/>
            <person name="Olson M."/>
            <person name="Zhang X."/>
            <person name="Li S."/>
            <person name="Yang H."/>
            <person name="Wang J."/>
            <person name="Wang J."/>
        </authorList>
    </citation>
    <scope>NUCLEOTIDE SEQUENCE [LARGE SCALE GENOMIC DNA]</scope>
</reference>
<dbReference type="GO" id="GO:0001669">
    <property type="term" value="C:acrosomal vesicle"/>
    <property type="evidence" value="ECO:0007669"/>
    <property type="project" value="InterPro"/>
</dbReference>
<name>A0A7N5KN21_AILME</name>
<feature type="compositionally biased region" description="Basic and acidic residues" evidence="1">
    <location>
        <begin position="136"/>
        <end position="145"/>
    </location>
</feature>
<feature type="compositionally biased region" description="Basic residues" evidence="1">
    <location>
        <begin position="121"/>
        <end position="135"/>
    </location>
</feature>
<dbReference type="GeneID" id="109490457"/>
<dbReference type="OrthoDB" id="9807163at2759"/>
<sequence length="202" mass="22656">MTSQVPGHSAVSWRPRQAKLRALGEGLPPSAGENMAGNRGVTLFVLLLSCWREAKLHPVKIFSGPSTAIPSNLRILDDDVAGVFDEILVQEMLDPNKSSIAGKQRTASTLSTKLFTEKNAHTKRSHKMGINKKDHKKEVSSGDEDRLSLNEETMYQIKNLAALEKIIYSLQRALGKTLKQKIRKHKHSIRVAKLRKRKWTLN</sequence>